<evidence type="ECO:0000256" key="1">
    <source>
        <dbReference type="SAM" id="MobiDB-lite"/>
    </source>
</evidence>
<gene>
    <name evidence="2" type="ORF">EZS27_020268</name>
</gene>
<name>A0A5J4RAX3_9ZZZZ</name>
<reference evidence="2" key="1">
    <citation type="submission" date="2019-03" db="EMBL/GenBank/DDBJ databases">
        <title>Single cell metagenomics reveals metabolic interactions within the superorganism composed of flagellate Streblomastix strix and complex community of Bacteroidetes bacteria on its surface.</title>
        <authorList>
            <person name="Treitli S.C."/>
            <person name="Kolisko M."/>
            <person name="Husnik F."/>
            <person name="Keeling P."/>
            <person name="Hampl V."/>
        </authorList>
    </citation>
    <scope>NUCLEOTIDE SEQUENCE</scope>
    <source>
        <strain evidence="2">STM</strain>
    </source>
</reference>
<dbReference type="EMBL" id="SNRY01001416">
    <property type="protein sequence ID" value="KAA6331096.1"/>
    <property type="molecule type" value="Genomic_DNA"/>
</dbReference>
<comment type="caution">
    <text evidence="2">The sequence shown here is derived from an EMBL/GenBank/DDBJ whole genome shotgun (WGS) entry which is preliminary data.</text>
</comment>
<organism evidence="2">
    <name type="scientific">termite gut metagenome</name>
    <dbReference type="NCBI Taxonomy" id="433724"/>
    <lineage>
        <taxon>unclassified sequences</taxon>
        <taxon>metagenomes</taxon>
        <taxon>organismal metagenomes</taxon>
    </lineage>
</organism>
<sequence>MDKLKEKLEQISSFLTEKQRRIVYATEANQIGRGGKSQICRFTNMSFSTLHQGMKDLPTGSVLSGSERIRKKGAGRKKQTDDQP</sequence>
<evidence type="ECO:0000313" key="2">
    <source>
        <dbReference type="EMBL" id="KAA6331096.1"/>
    </source>
</evidence>
<protein>
    <recommendedName>
        <fullName evidence="3">ISAzo13 family transposase</fullName>
    </recommendedName>
</protein>
<evidence type="ECO:0008006" key="3">
    <source>
        <dbReference type="Google" id="ProtNLM"/>
    </source>
</evidence>
<accession>A0A5J4RAX3</accession>
<dbReference type="AlphaFoldDB" id="A0A5J4RAX3"/>
<feature type="region of interest" description="Disordered" evidence="1">
    <location>
        <begin position="53"/>
        <end position="84"/>
    </location>
</feature>
<proteinExistence type="predicted"/>